<feature type="compositionally biased region" description="Acidic residues" evidence="1">
    <location>
        <begin position="38"/>
        <end position="56"/>
    </location>
</feature>
<feature type="compositionally biased region" description="Basic and acidic residues" evidence="1">
    <location>
        <begin position="1"/>
        <end position="22"/>
    </location>
</feature>
<name>A0ABU3Q887_9SPHN</name>
<evidence type="ECO:0000256" key="1">
    <source>
        <dbReference type="SAM" id="MobiDB-lite"/>
    </source>
</evidence>
<comment type="caution">
    <text evidence="2">The sequence shown here is derived from an EMBL/GenBank/DDBJ whole genome shotgun (WGS) entry which is preliminary data.</text>
</comment>
<dbReference type="EMBL" id="JAVUPU010000005">
    <property type="protein sequence ID" value="MDT9599616.1"/>
    <property type="molecule type" value="Genomic_DNA"/>
</dbReference>
<evidence type="ECO:0000313" key="3">
    <source>
        <dbReference type="Proteomes" id="UP001259572"/>
    </source>
</evidence>
<keyword evidence="3" id="KW-1185">Reference proteome</keyword>
<organism evidence="2 3">
    <name type="scientific">Sphingosinicella rhizophila</name>
    <dbReference type="NCBI Taxonomy" id="3050082"/>
    <lineage>
        <taxon>Bacteria</taxon>
        <taxon>Pseudomonadati</taxon>
        <taxon>Pseudomonadota</taxon>
        <taxon>Alphaproteobacteria</taxon>
        <taxon>Sphingomonadales</taxon>
        <taxon>Sphingosinicellaceae</taxon>
        <taxon>Sphingosinicella</taxon>
    </lineage>
</organism>
<dbReference type="RefSeq" id="WP_315726699.1">
    <property type="nucleotide sequence ID" value="NZ_JAVUPU010000005.1"/>
</dbReference>
<proteinExistence type="predicted"/>
<accession>A0ABU3Q887</accession>
<protein>
    <submittedName>
        <fullName evidence="2">Uncharacterized protein</fullName>
    </submittedName>
</protein>
<evidence type="ECO:0000313" key="2">
    <source>
        <dbReference type="EMBL" id="MDT9599616.1"/>
    </source>
</evidence>
<reference evidence="2 3" key="1">
    <citation type="submission" date="2023-05" db="EMBL/GenBank/DDBJ databases">
        <authorList>
            <person name="Guo Y."/>
        </authorList>
    </citation>
    <scope>NUCLEOTIDE SEQUENCE [LARGE SCALE GENOMIC DNA]</scope>
    <source>
        <strain evidence="2 3">GR2756</strain>
    </source>
</reference>
<dbReference type="Proteomes" id="UP001259572">
    <property type="component" value="Unassembled WGS sequence"/>
</dbReference>
<feature type="region of interest" description="Disordered" evidence="1">
    <location>
        <begin position="1"/>
        <end position="63"/>
    </location>
</feature>
<gene>
    <name evidence="2" type="ORF">RQX22_11710</name>
</gene>
<sequence>MNTKIPPKDRIEDGREADRENEAPDALGRAGKKTAVEREDDDDQDASALEAFDEEGAGIAAKE</sequence>